<evidence type="ECO:0000313" key="4">
    <source>
        <dbReference type="EMBL" id="PSS37196.1"/>
    </source>
</evidence>
<dbReference type="Gene3D" id="3.30.1490.40">
    <property type="match status" value="1"/>
</dbReference>
<feature type="compositionally biased region" description="Pro residues" evidence="2">
    <location>
        <begin position="16"/>
        <end position="29"/>
    </location>
</feature>
<evidence type="ECO:0000259" key="3">
    <source>
        <dbReference type="PROSITE" id="PS50829"/>
    </source>
</evidence>
<dbReference type="InterPro" id="IPR051640">
    <property type="entry name" value="GRB10-interact_GYF"/>
</dbReference>
<dbReference type="AlphaFoldDB" id="A0A2R6S4K0"/>
<feature type="region of interest" description="Disordered" evidence="2">
    <location>
        <begin position="767"/>
        <end position="791"/>
    </location>
</feature>
<dbReference type="STRING" id="98765.A0A2R6S4K0"/>
<dbReference type="InterPro" id="IPR035445">
    <property type="entry name" value="GYF-like_dom_sf"/>
</dbReference>
<dbReference type="SMART" id="SM00444">
    <property type="entry name" value="GYF"/>
    <property type="match status" value="1"/>
</dbReference>
<evidence type="ECO:0000256" key="1">
    <source>
        <dbReference type="SAM" id="Coils"/>
    </source>
</evidence>
<dbReference type="EMBL" id="MLYV02000079">
    <property type="protein sequence ID" value="PSS37196.1"/>
    <property type="molecule type" value="Genomic_DNA"/>
</dbReference>
<sequence length="1235" mass="131707">MHFGPEWMRTKQAPSRPNPSPPLTSPAPPGASSYSALVAPASQPPPEKRDLAHPFRYAKEDIIRIYKEGGGKGGLGLEVERWEGIVREVGSDPVSLKEMGEAERKIFAGPLNSEMRRRPSTDYLSLNTAALGERPKLNHATSGASSPMRERLGGFMGRRRDSTDQAPLSLPRKLSLSSLQGPLASPREALPSPRTRLGGAGGFDGVLSDAWSSRRRTSEGGLLKGNARAGDTSDTQNDPKTEGIKEEEEEPGAHGQPNGDTRPEQSLKTDPPLATSVSTHDDQTHAQPDVVDSRLAGLSLNTRVQRSSATPSLVSTPVDMASTGPPPGLIDINAVEWSYLDPQGQVQGPFPAATMQKWYDDGYFTPNLLMKRTHIDVEWASVGELLQRVGNTRIFLTPLNATLPPGLTRRESLLDGHMPDGTFGSPFQPVPSRSLLDNYLHNGSVAPESPSSAFNTGRFSNGSPDPSILGGRLAGHFFNEPAVSSRLVGIPGMQGSVHGVEPQRRTTYEEGVDTFSASRSPYTNFAPGRTNSIDALGFNGMDGAAISSDNSISPFASGSSSNTAKPHYINKAGLNNLRESQSSPLSNGHHPAAPSFGSSEYGASNFINNREGPRLLNRDIFNDRPEASPNQTGQYMNGAGLSYQPNGQAFSVPQTLPYTPQHDTRSVHSLSSVPERQGLAAQVTQQRNNQQPMISSPGGIQSAWPPQEITTRRPGPFDPDYPTNLNTITQRTTAPSQPAQQPMPSSTIVINDQSHQSPWFSASQGAVNEGWGPDPNSLTTANLGQHNRQHERELKQLEHPDLPVATSGSPAVVEANAVTQEHTSQAAVVIEAPVATTTEVPPNNQKRRKASVPSLVSPQVQSVKPSTSSNPTVPKPPSPVTASPAETKPAWAVEEDNKAKPAGAALGLREIQELETKKMEVRRAAERERERAARAASGITPSTDEVQTLSWGLPTSQVGARATPASKETSILSPGGSTAASSTPVWTTAPKVPAVKKTMKEIQEEEEKRKKVAKEKETMAAAAKRAYAESTNKSTPIPQSGGAWTTVGSTGKANTIVATPPLRPALAATASTKVVAISSPTPAFAAASLVVRTPNTAAPSRPPVTTTFAKSTLKVDETPAPSSLDFAKWLSDSLKGLNNSVNMEEITSMLLSFPLDADTSTMEIISDLIYANSTTLDGRRFAQEFVSRRRADGKGSPAAGKPVSIADVVKTQPKPVGNEWGGFKVVNKKKKSARA</sequence>
<feature type="compositionally biased region" description="Low complexity" evidence="2">
    <location>
        <begin position="851"/>
        <end position="869"/>
    </location>
</feature>
<feature type="compositionally biased region" description="Basic and acidic residues" evidence="2">
    <location>
        <begin position="148"/>
        <end position="163"/>
    </location>
</feature>
<feature type="compositionally biased region" description="Polar residues" evidence="2">
    <location>
        <begin position="776"/>
        <end position="786"/>
    </location>
</feature>
<dbReference type="Proteomes" id="UP000186601">
    <property type="component" value="Unassembled WGS sequence"/>
</dbReference>
<dbReference type="SUPFAM" id="SSF55277">
    <property type="entry name" value="GYF domain"/>
    <property type="match status" value="1"/>
</dbReference>
<keyword evidence="5" id="KW-1185">Reference proteome</keyword>
<feature type="compositionally biased region" description="Polar residues" evidence="2">
    <location>
        <begin position="596"/>
        <end position="608"/>
    </location>
</feature>
<feature type="region of interest" description="Disordered" evidence="2">
    <location>
        <begin position="128"/>
        <end position="287"/>
    </location>
</feature>
<evidence type="ECO:0000313" key="5">
    <source>
        <dbReference type="Proteomes" id="UP000186601"/>
    </source>
</evidence>
<dbReference type="InterPro" id="IPR003169">
    <property type="entry name" value="GYF"/>
</dbReference>
<evidence type="ECO:0000256" key="2">
    <source>
        <dbReference type="SAM" id="MobiDB-lite"/>
    </source>
</evidence>
<dbReference type="CDD" id="cd00072">
    <property type="entry name" value="GYF"/>
    <property type="match status" value="1"/>
</dbReference>
<feature type="compositionally biased region" description="Polar residues" evidence="2">
    <location>
        <begin position="966"/>
        <end position="986"/>
    </location>
</feature>
<gene>
    <name evidence="4" type="ORF">PHLCEN_2v967</name>
</gene>
<feature type="region of interest" description="Disordered" evidence="2">
    <location>
        <begin position="1"/>
        <end position="53"/>
    </location>
</feature>
<reference evidence="4 5" key="1">
    <citation type="submission" date="2018-02" db="EMBL/GenBank/DDBJ databases">
        <title>Genome sequence of the basidiomycete white-rot fungus Phlebia centrifuga.</title>
        <authorList>
            <person name="Granchi Z."/>
            <person name="Peng M."/>
            <person name="de Vries R.P."/>
            <person name="Hilden K."/>
            <person name="Makela M.R."/>
            <person name="Grigoriev I."/>
            <person name="Riley R."/>
        </authorList>
    </citation>
    <scope>NUCLEOTIDE SEQUENCE [LARGE SCALE GENOMIC DNA]</scope>
    <source>
        <strain evidence="4 5">FBCC195</strain>
    </source>
</reference>
<proteinExistence type="predicted"/>
<protein>
    <recommendedName>
        <fullName evidence="3">GYF domain-containing protein</fullName>
    </recommendedName>
</protein>
<name>A0A2R6S4K0_9APHY</name>
<feature type="compositionally biased region" description="Low complexity" evidence="2">
    <location>
        <begin position="167"/>
        <end position="179"/>
    </location>
</feature>
<feature type="region of interest" description="Disordered" evidence="2">
    <location>
        <begin position="578"/>
        <end position="610"/>
    </location>
</feature>
<dbReference type="PANTHER" id="PTHR14445:SF36">
    <property type="entry name" value="FI03272P-RELATED"/>
    <property type="match status" value="1"/>
</dbReference>
<dbReference type="GO" id="GO:0005829">
    <property type="term" value="C:cytosol"/>
    <property type="evidence" value="ECO:0007669"/>
    <property type="project" value="TreeGrafter"/>
</dbReference>
<dbReference type="Pfam" id="PF02213">
    <property type="entry name" value="GYF"/>
    <property type="match status" value="1"/>
</dbReference>
<feature type="region of interest" description="Disordered" evidence="2">
    <location>
        <begin position="957"/>
        <end position="992"/>
    </location>
</feature>
<keyword evidence="1" id="KW-0175">Coiled coil</keyword>
<dbReference type="OrthoDB" id="6415790at2759"/>
<organism evidence="4 5">
    <name type="scientific">Hermanssonia centrifuga</name>
    <dbReference type="NCBI Taxonomy" id="98765"/>
    <lineage>
        <taxon>Eukaryota</taxon>
        <taxon>Fungi</taxon>
        <taxon>Dikarya</taxon>
        <taxon>Basidiomycota</taxon>
        <taxon>Agaricomycotina</taxon>
        <taxon>Agaricomycetes</taxon>
        <taxon>Polyporales</taxon>
        <taxon>Meruliaceae</taxon>
        <taxon>Hermanssonia</taxon>
    </lineage>
</organism>
<feature type="coiled-coil region" evidence="1">
    <location>
        <begin position="995"/>
        <end position="1022"/>
    </location>
</feature>
<dbReference type="PROSITE" id="PS50829">
    <property type="entry name" value="GYF"/>
    <property type="match status" value="1"/>
</dbReference>
<feature type="region of interest" description="Disordered" evidence="2">
    <location>
        <begin position="837"/>
        <end position="889"/>
    </location>
</feature>
<feature type="domain" description="GYF" evidence="3">
    <location>
        <begin position="334"/>
        <end position="390"/>
    </location>
</feature>
<accession>A0A2R6S4K0</accession>
<dbReference type="PANTHER" id="PTHR14445">
    <property type="entry name" value="GRB10 INTERACTING GYF PROTEIN"/>
    <property type="match status" value="1"/>
</dbReference>
<comment type="caution">
    <text evidence="4">The sequence shown here is derived from an EMBL/GenBank/DDBJ whole genome shotgun (WGS) entry which is preliminary data.</text>
</comment>